<dbReference type="EMBL" id="CAMPGE010011586">
    <property type="protein sequence ID" value="CAI2370409.1"/>
    <property type="molecule type" value="Genomic_DNA"/>
</dbReference>
<reference evidence="7" key="1">
    <citation type="submission" date="2023-07" db="EMBL/GenBank/DDBJ databases">
        <authorList>
            <consortium name="AG Swart"/>
            <person name="Singh M."/>
            <person name="Singh A."/>
            <person name="Seah K."/>
            <person name="Emmerich C."/>
        </authorList>
    </citation>
    <scope>NUCLEOTIDE SEQUENCE</scope>
    <source>
        <strain evidence="7">DP1</strain>
    </source>
</reference>
<evidence type="ECO:0000313" key="7">
    <source>
        <dbReference type="EMBL" id="CAI2370409.1"/>
    </source>
</evidence>
<dbReference type="Gene3D" id="3.30.470.20">
    <property type="entry name" value="ATP-grasp fold, B domain"/>
    <property type="match status" value="1"/>
</dbReference>
<evidence type="ECO:0000256" key="2">
    <source>
        <dbReference type="ARBA" id="ARBA00022741"/>
    </source>
</evidence>
<evidence type="ECO:0000256" key="5">
    <source>
        <dbReference type="ARBA" id="ARBA00049274"/>
    </source>
</evidence>
<dbReference type="GO" id="GO:0005524">
    <property type="term" value="F:ATP binding"/>
    <property type="evidence" value="ECO:0007669"/>
    <property type="project" value="UniProtKB-KW"/>
</dbReference>
<keyword evidence="8" id="KW-1185">Reference proteome</keyword>
<dbReference type="Proteomes" id="UP001295684">
    <property type="component" value="Unassembled WGS sequence"/>
</dbReference>
<organism evidence="7 8">
    <name type="scientific">Euplotes crassus</name>
    <dbReference type="NCBI Taxonomy" id="5936"/>
    <lineage>
        <taxon>Eukaryota</taxon>
        <taxon>Sar</taxon>
        <taxon>Alveolata</taxon>
        <taxon>Ciliophora</taxon>
        <taxon>Intramacronucleata</taxon>
        <taxon>Spirotrichea</taxon>
        <taxon>Hypotrichia</taxon>
        <taxon>Euplotida</taxon>
        <taxon>Euplotidae</taxon>
        <taxon>Moneuplotes</taxon>
    </lineage>
</organism>
<keyword evidence="1" id="KW-0436">Ligase</keyword>
<dbReference type="PANTHER" id="PTHR12241:SF145">
    <property type="entry name" value="TUBULIN POLYGLUTAMYLASE TTLL5"/>
    <property type="match status" value="1"/>
</dbReference>
<comment type="catalytic activity">
    <reaction evidence="5">
        <text>L-glutamyl-[protein] + L-glutamate + ATP = gamma-L-glutamyl-L-glutamyl-[protein] + ADP + phosphate + H(+)</text>
        <dbReference type="Rhea" id="RHEA:60144"/>
        <dbReference type="Rhea" id="RHEA-COMP:10208"/>
        <dbReference type="Rhea" id="RHEA-COMP:15517"/>
        <dbReference type="ChEBI" id="CHEBI:15378"/>
        <dbReference type="ChEBI" id="CHEBI:29973"/>
        <dbReference type="ChEBI" id="CHEBI:29985"/>
        <dbReference type="ChEBI" id="CHEBI:30616"/>
        <dbReference type="ChEBI" id="CHEBI:43474"/>
        <dbReference type="ChEBI" id="CHEBI:143622"/>
        <dbReference type="ChEBI" id="CHEBI:456216"/>
    </reaction>
    <physiologicalReaction direction="left-to-right" evidence="5">
        <dbReference type="Rhea" id="RHEA:60145"/>
    </physiologicalReaction>
</comment>
<keyword evidence="2" id="KW-0547">Nucleotide-binding</keyword>
<proteinExistence type="predicted"/>
<dbReference type="PROSITE" id="PS51221">
    <property type="entry name" value="TTL"/>
    <property type="match status" value="1"/>
</dbReference>
<dbReference type="Pfam" id="PF03133">
    <property type="entry name" value="TTL"/>
    <property type="match status" value="1"/>
</dbReference>
<feature type="compositionally biased region" description="Basic and acidic residues" evidence="6">
    <location>
        <begin position="146"/>
        <end position="156"/>
    </location>
</feature>
<sequence length="1118" mass="130024">MESKNLTKSYCKESSLISEEEKADKVNINYSYVEMSPQRGKSSSASIDKIKNIQLVERRNWKGIYPPTVGHKLQKNENSLETILTHLSKTQIKAAQEATDSFRNKTEHVPRLSGCKKEIRSMVVLTALLKVLKMKNFKIIKHRNKRSESRNKEAKRKDRGHSKRKKSEKRPSTGSICKRNSTALPDENSMIKNKMRKYGYYFEQENEDKGYEVIKFKCIKESEMVKKTEYQSSMYSKFNLLLFKLIKCDIKLIRSIFLNNGFTATDSHDWNCLWINSSGKSYLYENLNRYQKINHFPHSYELTRKDRLAYNIGKMQRRFGELDFDISPETFVLPDQFDDFYENYKFLKKEIPERNMWIIKPAAGARGKGIYVTDDIDDINEDSSNVVSRYITNPLLINGYKFDLRIYVCVTSYEPLRVYVYKEGLVRFASEQYENFNEQNIQSAGEDEEENYYASNKENKKWRKKRYAHLTNYSINKKNSNFVKNESLDQDDVGGKWSLSVLCKHMEKIGIDMSLLWSRIYDIILKVIITGEYPITKKLKTSNIDQRNCFELYGFDILIDSELKPWLIEVNLSPSLGTDSPLDFHIKSTLLTDTFNLVGIKRFDRKKESLSKMASRVRNIAEEKKTKNILQRYKKLLEKTGGKSGSKKSHNIENKIGDNNLVTNAYDNELFYSNISPQSAKKDIKEKNCFSSLGEKCQDLLSKMSLAKFKSEILETLEERCRTGNYVCIYPSEGCNMYDYFFINTKQVNCAIYEFLYCPKYGFLKEMKEDVILDVSKRLNFGEIQSTKYLNNFGKDNLENSCHKPKTPKILELVVEYLSRLVISIKDLEGKVLKSSLRENINSFVSHKNWSKSLITSINSFSVSNNELAAKLMERIEDSLFDTFHFSEFKNNNSENQFFNTFEYSKNVAKKVEKAISKREVPAFMKDPLSDKDLETSILTAKISGTIYTQDMLKLLIPESGSGVLIKFKKMAIHSQTQSRDNSRIEEKKVQRVMKTSGHSQGSSFLEKTSIIPDRRMFKANRKIEASSNFSKETKFPVIVAQESQKMDIYSYVTHTEKFKNKPKPKPLKDFTKLVKIKDSKKKRKNAPSSNYIETLYNPRGLSHGRKKGKLHNLLREI</sequence>
<evidence type="ECO:0000313" key="8">
    <source>
        <dbReference type="Proteomes" id="UP001295684"/>
    </source>
</evidence>
<dbReference type="GO" id="GO:0015631">
    <property type="term" value="F:tubulin binding"/>
    <property type="evidence" value="ECO:0007669"/>
    <property type="project" value="TreeGrafter"/>
</dbReference>
<feature type="compositionally biased region" description="Polar residues" evidence="6">
    <location>
        <begin position="172"/>
        <end position="182"/>
    </location>
</feature>
<dbReference type="PANTHER" id="PTHR12241">
    <property type="entry name" value="TUBULIN POLYGLUTAMYLASE"/>
    <property type="match status" value="1"/>
</dbReference>
<dbReference type="GO" id="GO:0000226">
    <property type="term" value="P:microtubule cytoskeleton organization"/>
    <property type="evidence" value="ECO:0007669"/>
    <property type="project" value="TreeGrafter"/>
</dbReference>
<feature type="compositionally biased region" description="Basic residues" evidence="6">
    <location>
        <begin position="157"/>
        <end position="168"/>
    </location>
</feature>
<dbReference type="InterPro" id="IPR004344">
    <property type="entry name" value="TTL/TTLL_fam"/>
</dbReference>
<evidence type="ECO:0000256" key="4">
    <source>
        <dbReference type="ARBA" id="ARBA00041448"/>
    </source>
</evidence>
<dbReference type="AlphaFoldDB" id="A0AAD1UKE2"/>
<evidence type="ECO:0000256" key="3">
    <source>
        <dbReference type="ARBA" id="ARBA00022840"/>
    </source>
</evidence>
<dbReference type="SUPFAM" id="SSF56059">
    <property type="entry name" value="Glutathione synthetase ATP-binding domain-like"/>
    <property type="match status" value="1"/>
</dbReference>
<evidence type="ECO:0000256" key="1">
    <source>
        <dbReference type="ARBA" id="ARBA00022598"/>
    </source>
</evidence>
<evidence type="ECO:0000256" key="6">
    <source>
        <dbReference type="SAM" id="MobiDB-lite"/>
    </source>
</evidence>
<keyword evidence="3" id="KW-0067">ATP-binding</keyword>
<feature type="region of interest" description="Disordered" evidence="6">
    <location>
        <begin position="142"/>
        <end position="182"/>
    </location>
</feature>
<gene>
    <name evidence="7" type="ORF">ECRASSUSDP1_LOCUS11721</name>
</gene>
<dbReference type="GO" id="GO:0036064">
    <property type="term" value="C:ciliary basal body"/>
    <property type="evidence" value="ECO:0007669"/>
    <property type="project" value="TreeGrafter"/>
</dbReference>
<accession>A0AAD1UKE2</accession>
<dbReference type="GO" id="GO:0070740">
    <property type="term" value="F:tubulin-glutamic acid ligase activity"/>
    <property type="evidence" value="ECO:0007669"/>
    <property type="project" value="TreeGrafter"/>
</dbReference>
<comment type="caution">
    <text evidence="7">The sequence shown here is derived from an EMBL/GenBank/DDBJ whole genome shotgun (WGS) entry which is preliminary data.</text>
</comment>
<name>A0AAD1UKE2_EUPCR</name>
<protein>
    <recommendedName>
        <fullName evidence="4">Tubulin--tyrosine ligase-like protein 5</fullName>
    </recommendedName>
</protein>